<gene>
    <name evidence="1" type="ORF">MPUL_12810</name>
</gene>
<dbReference type="CDD" id="cd07821">
    <property type="entry name" value="PYR_PYL_RCAR_like"/>
    <property type="match status" value="1"/>
</dbReference>
<evidence type="ECO:0000313" key="1">
    <source>
        <dbReference type="EMBL" id="BBY80123.1"/>
    </source>
</evidence>
<keyword evidence="2" id="KW-1185">Reference proteome</keyword>
<dbReference type="Gene3D" id="3.30.530.20">
    <property type="match status" value="1"/>
</dbReference>
<proteinExistence type="predicted"/>
<dbReference type="Proteomes" id="UP000467252">
    <property type="component" value="Chromosome"/>
</dbReference>
<protein>
    <submittedName>
        <fullName evidence="1">MxaD family protein</fullName>
    </submittedName>
</protein>
<sequence length="150" mass="16777">MVPVATIDRTRTIAAPIEEIWDVLADFGAISTWVDNVEHSCILVSRAKPLGTARRVQVGRNTLVETIVEFDPPHTLAYEIEGLPKQMGELTNRWTLRREGEDTTVTLTSTVEIGSRPDQQLAERVICRMLAHQNASMLAGLAKRMERARV</sequence>
<dbReference type="AlphaFoldDB" id="A0A7I7UGV4"/>
<dbReference type="InterPro" id="IPR019587">
    <property type="entry name" value="Polyketide_cyclase/dehydratase"/>
</dbReference>
<dbReference type="SUPFAM" id="SSF55961">
    <property type="entry name" value="Bet v1-like"/>
    <property type="match status" value="1"/>
</dbReference>
<evidence type="ECO:0000313" key="2">
    <source>
        <dbReference type="Proteomes" id="UP000467252"/>
    </source>
</evidence>
<accession>A0A7I7UGV4</accession>
<dbReference type="EMBL" id="AP022599">
    <property type="protein sequence ID" value="BBY80123.1"/>
    <property type="molecule type" value="Genomic_DNA"/>
</dbReference>
<reference evidence="1 2" key="1">
    <citation type="journal article" date="2019" name="Emerg. Microbes Infect.">
        <title>Comprehensive subspecies identification of 175 nontuberculous mycobacteria species based on 7547 genomic profiles.</title>
        <authorList>
            <person name="Matsumoto Y."/>
            <person name="Kinjo T."/>
            <person name="Motooka D."/>
            <person name="Nabeya D."/>
            <person name="Jung N."/>
            <person name="Uechi K."/>
            <person name="Horii T."/>
            <person name="Iida T."/>
            <person name="Fujita J."/>
            <person name="Nakamura S."/>
        </authorList>
    </citation>
    <scope>NUCLEOTIDE SEQUENCE [LARGE SCALE GENOMIC DNA]</scope>
    <source>
        <strain evidence="1 2">JCM 6370</strain>
    </source>
</reference>
<dbReference type="InterPro" id="IPR023393">
    <property type="entry name" value="START-like_dom_sf"/>
</dbReference>
<dbReference type="Pfam" id="PF10604">
    <property type="entry name" value="Polyketide_cyc2"/>
    <property type="match status" value="1"/>
</dbReference>
<organism evidence="1 2">
    <name type="scientific">Mycolicibacterium pulveris</name>
    <name type="common">Mycobacterium pulveris</name>
    <dbReference type="NCBI Taxonomy" id="36813"/>
    <lineage>
        <taxon>Bacteria</taxon>
        <taxon>Bacillati</taxon>
        <taxon>Actinomycetota</taxon>
        <taxon>Actinomycetes</taxon>
        <taxon>Mycobacteriales</taxon>
        <taxon>Mycobacteriaceae</taxon>
        <taxon>Mycolicibacterium</taxon>
    </lineage>
</organism>
<name>A0A7I7UGV4_MYCPV</name>